<dbReference type="Gene3D" id="1.10.8.770">
    <property type="match status" value="1"/>
</dbReference>
<dbReference type="EMBL" id="JAEHOC010000003">
    <property type="protein sequence ID" value="KAG2443923.1"/>
    <property type="molecule type" value="Genomic_DNA"/>
</dbReference>
<keyword evidence="5" id="KW-0436">Ligase</keyword>
<proteinExistence type="inferred from homology"/>
<comment type="catalytic activity">
    <reaction evidence="12">
        <text>(6S)-5,6,7,8-tetrahydrofolate + formate + ATP = (6R)-10-formyltetrahydrofolate + ADP + phosphate</text>
        <dbReference type="Rhea" id="RHEA:20221"/>
        <dbReference type="ChEBI" id="CHEBI:15740"/>
        <dbReference type="ChEBI" id="CHEBI:30616"/>
        <dbReference type="ChEBI" id="CHEBI:43474"/>
        <dbReference type="ChEBI" id="CHEBI:57453"/>
        <dbReference type="ChEBI" id="CHEBI:195366"/>
        <dbReference type="ChEBI" id="CHEBI:456216"/>
        <dbReference type="EC" id="6.3.4.3"/>
    </reaction>
</comment>
<dbReference type="Proteomes" id="UP000650467">
    <property type="component" value="Unassembled WGS sequence"/>
</dbReference>
<reference evidence="17" key="1">
    <citation type="journal article" date="2020" name="bioRxiv">
        <title>Comparative genomics of Chlamydomonas.</title>
        <authorList>
            <person name="Craig R.J."/>
            <person name="Hasan A.R."/>
            <person name="Ness R.W."/>
            <person name="Keightley P.D."/>
        </authorList>
    </citation>
    <scope>NUCLEOTIDE SEQUENCE</scope>
    <source>
        <strain evidence="17">SAG 7.73</strain>
    </source>
</reference>
<sequence>MTGADVKPLLPVKTPVPSDIEIAQSVEPVHISKIADAVGLLPSEYDLYGIHKAKVKLGVRERLAGHPDGKYVVVAGITPTPLGEGKSTTTIGLCQALGAYLKKKVLTCVRQPSQGPTFGIKGGAAGGGYSQVIPMEEMNLHLTGDIHAITAANNLLAAAIDVRLFHERTQTDEALFNRLCPADKQGKRKFAPVMLRRLAKLGINKTDPEELTPEERRDFARLDIDPASITWRRVIDTNDRFLRAITVGKGSEERGQSRDTGFDITVSSEIMAVLALATDLADMRERLGRMVIGNDSKGRPVTADDLGAGGALTVLMKDAIEPTLMQTLEQTPVLVHAGPFANIAHGNSSVVADQIGLKLVGADGFVVTEAGFGADIGMEKFMNIKCRASGLTPDCVVLVATVRALKMHGGGPPVVAGTPLHHDYTTENVALVTAGCCNLARHIQNALKYGTPVVVAVNRFAADTDAELEAVRQAAMEAGASAAVICAHHGLGGAGAVDLANAVVAATAGPKPDFKFLYDVNLSIKEKIETIAREMYHAAGVEYLPEAEAQIEKYTRMGFDKLPICMAKTQYSFSHDATKKGAPSGFILPIRDVRASVGAGFLFPLVGSMMTMPGLPTRPCFYDIDLDPVTGKIVGLS</sequence>
<keyword evidence="10" id="KW-0368">Histidine biosynthesis</keyword>
<evidence type="ECO:0000256" key="15">
    <source>
        <dbReference type="ARBA" id="ARBA00070564"/>
    </source>
</evidence>
<evidence type="ECO:0000256" key="6">
    <source>
        <dbReference type="ARBA" id="ARBA00022605"/>
    </source>
</evidence>
<dbReference type="GO" id="GO:0006164">
    <property type="term" value="P:purine nucleotide biosynthetic process"/>
    <property type="evidence" value="ECO:0007669"/>
    <property type="project" value="UniProtKB-KW"/>
</dbReference>
<dbReference type="UniPathway" id="UPA00193"/>
<dbReference type="PROSITE" id="PS00722">
    <property type="entry name" value="FTHFS_2"/>
    <property type="match status" value="1"/>
</dbReference>
<evidence type="ECO:0000256" key="8">
    <source>
        <dbReference type="ARBA" id="ARBA00022755"/>
    </source>
</evidence>
<name>A0A835WAS9_CHLIN</name>
<evidence type="ECO:0000256" key="16">
    <source>
        <dbReference type="ARBA" id="ARBA00083647"/>
    </source>
</evidence>
<dbReference type="GO" id="GO:0046655">
    <property type="term" value="P:folic acid metabolic process"/>
    <property type="evidence" value="ECO:0007669"/>
    <property type="project" value="UniProtKB-ARBA"/>
</dbReference>
<dbReference type="InterPro" id="IPR000559">
    <property type="entry name" value="Formate_THF_ligase"/>
</dbReference>
<evidence type="ECO:0000256" key="13">
    <source>
        <dbReference type="ARBA" id="ARBA00052194"/>
    </source>
</evidence>
<evidence type="ECO:0000256" key="1">
    <source>
        <dbReference type="ARBA" id="ARBA00004777"/>
    </source>
</evidence>
<keyword evidence="11" id="KW-0486">Methionine biosynthesis</keyword>
<evidence type="ECO:0000313" key="18">
    <source>
        <dbReference type="Proteomes" id="UP000650467"/>
    </source>
</evidence>
<evidence type="ECO:0000256" key="3">
    <source>
        <dbReference type="ARBA" id="ARBA00012295"/>
    </source>
</evidence>
<dbReference type="GO" id="GO:0005829">
    <property type="term" value="C:cytosol"/>
    <property type="evidence" value="ECO:0007669"/>
    <property type="project" value="UniProtKB-ARBA"/>
</dbReference>
<dbReference type="EC" id="6.3.4.3" evidence="3"/>
<organism evidence="17 18">
    <name type="scientific">Chlamydomonas incerta</name>
    <dbReference type="NCBI Taxonomy" id="51695"/>
    <lineage>
        <taxon>Eukaryota</taxon>
        <taxon>Viridiplantae</taxon>
        <taxon>Chlorophyta</taxon>
        <taxon>core chlorophytes</taxon>
        <taxon>Chlorophyceae</taxon>
        <taxon>CS clade</taxon>
        <taxon>Chlamydomonadales</taxon>
        <taxon>Chlamydomonadaceae</taxon>
        <taxon>Chlamydomonas</taxon>
    </lineage>
</organism>
<evidence type="ECO:0000256" key="10">
    <source>
        <dbReference type="ARBA" id="ARBA00023102"/>
    </source>
</evidence>
<dbReference type="GO" id="GO:0004488">
    <property type="term" value="F:methylenetetrahydrofolate dehydrogenase (NADP+) activity"/>
    <property type="evidence" value="ECO:0007669"/>
    <property type="project" value="UniProtKB-EC"/>
</dbReference>
<evidence type="ECO:0000256" key="5">
    <source>
        <dbReference type="ARBA" id="ARBA00022598"/>
    </source>
</evidence>
<accession>A0A835WAS9</accession>
<evidence type="ECO:0000313" key="17">
    <source>
        <dbReference type="EMBL" id="KAG2443923.1"/>
    </source>
</evidence>
<dbReference type="GO" id="GO:0000105">
    <property type="term" value="P:L-histidine biosynthetic process"/>
    <property type="evidence" value="ECO:0007669"/>
    <property type="project" value="UniProtKB-KW"/>
</dbReference>
<dbReference type="OrthoDB" id="5126881at2759"/>
<keyword evidence="4" id="KW-0554">One-carbon metabolism</keyword>
<dbReference type="GO" id="GO:0005524">
    <property type="term" value="F:ATP binding"/>
    <property type="evidence" value="ECO:0007669"/>
    <property type="project" value="UniProtKB-KW"/>
</dbReference>
<dbReference type="GO" id="GO:0004329">
    <property type="term" value="F:formate-tetrahydrofolate ligase activity"/>
    <property type="evidence" value="ECO:0007669"/>
    <property type="project" value="UniProtKB-EC"/>
</dbReference>
<comment type="caution">
    <text evidence="17">The sequence shown here is derived from an EMBL/GenBank/DDBJ whole genome shotgun (WGS) entry which is preliminary data.</text>
</comment>
<evidence type="ECO:0000256" key="2">
    <source>
        <dbReference type="ARBA" id="ARBA00011738"/>
    </source>
</evidence>
<dbReference type="GO" id="GO:0009257">
    <property type="term" value="P:10-formyltetrahydrofolate biosynthetic process"/>
    <property type="evidence" value="ECO:0007669"/>
    <property type="project" value="UniProtKB-ARBA"/>
</dbReference>
<dbReference type="CDD" id="cd00477">
    <property type="entry name" value="FTHFS"/>
    <property type="match status" value="1"/>
</dbReference>
<evidence type="ECO:0000256" key="11">
    <source>
        <dbReference type="ARBA" id="ARBA00023167"/>
    </source>
</evidence>
<evidence type="ECO:0000256" key="7">
    <source>
        <dbReference type="ARBA" id="ARBA00022741"/>
    </source>
</evidence>
<keyword evidence="18" id="KW-1185">Reference proteome</keyword>
<keyword evidence="7" id="KW-0547">Nucleotide-binding</keyword>
<dbReference type="HAMAP" id="MF_01543">
    <property type="entry name" value="FTHFS"/>
    <property type="match status" value="1"/>
</dbReference>
<keyword evidence="9" id="KW-0067">ATP-binding</keyword>
<comment type="catalytic activity">
    <reaction evidence="13">
        <text>(6R)-5,10-methylene-5,6,7,8-tetrahydrofolate + NADP(+) = (6R)-5,10-methenyltetrahydrofolate + NADPH</text>
        <dbReference type="Rhea" id="RHEA:22812"/>
        <dbReference type="ChEBI" id="CHEBI:15636"/>
        <dbReference type="ChEBI" id="CHEBI:57455"/>
        <dbReference type="ChEBI" id="CHEBI:57783"/>
        <dbReference type="ChEBI" id="CHEBI:58349"/>
        <dbReference type="EC" id="1.5.1.5"/>
    </reaction>
</comment>
<comment type="similarity">
    <text evidence="14">Belongs to the formate--tetrahydrofolate ligase family.</text>
</comment>
<dbReference type="GO" id="GO:0016787">
    <property type="term" value="F:hydrolase activity"/>
    <property type="evidence" value="ECO:0007669"/>
    <property type="project" value="UniProtKB-ARBA"/>
</dbReference>
<keyword evidence="6" id="KW-0028">Amino-acid biosynthesis</keyword>
<comment type="subunit">
    <text evidence="2">Homodimer.</text>
</comment>
<evidence type="ECO:0000256" key="14">
    <source>
        <dbReference type="ARBA" id="ARBA00061363"/>
    </source>
</evidence>
<dbReference type="AlphaFoldDB" id="A0A835WAS9"/>
<dbReference type="InterPro" id="IPR020628">
    <property type="entry name" value="Formate_THF_ligase_CS"/>
</dbReference>
<dbReference type="GO" id="GO:0035999">
    <property type="term" value="P:tetrahydrofolate interconversion"/>
    <property type="evidence" value="ECO:0007669"/>
    <property type="project" value="UniProtKB-UniPathway"/>
</dbReference>
<protein>
    <recommendedName>
        <fullName evidence="15">Formate--tetrahydrofolate ligase</fullName>
        <ecNumber evidence="3">6.3.4.3</ecNumber>
    </recommendedName>
    <alternativeName>
        <fullName evidence="16">10-formyletrahydrofolate synthetase</fullName>
    </alternativeName>
</protein>
<dbReference type="Gene3D" id="3.10.410.10">
    <property type="entry name" value="Formyltetrahydrofolate synthetase, domain 3"/>
    <property type="match status" value="1"/>
</dbReference>
<dbReference type="Pfam" id="PF01268">
    <property type="entry name" value="FTHFS"/>
    <property type="match status" value="1"/>
</dbReference>
<dbReference type="PROSITE" id="PS00721">
    <property type="entry name" value="FTHFS_1"/>
    <property type="match status" value="1"/>
</dbReference>
<gene>
    <name evidence="17" type="ORF">HXX76_002263</name>
</gene>
<dbReference type="FunFam" id="3.40.50.300:FF:000245">
    <property type="entry name" value="C-1-tetrahydrofolate synthase, cytoplasmic"/>
    <property type="match status" value="1"/>
</dbReference>
<dbReference type="SUPFAM" id="SSF52540">
    <property type="entry name" value="P-loop containing nucleoside triphosphate hydrolases"/>
    <property type="match status" value="1"/>
</dbReference>
<keyword evidence="8" id="KW-0658">Purine biosynthesis</keyword>
<dbReference type="GO" id="GO:0009086">
    <property type="term" value="P:methionine biosynthetic process"/>
    <property type="evidence" value="ECO:0007669"/>
    <property type="project" value="UniProtKB-KW"/>
</dbReference>
<dbReference type="Gene3D" id="3.40.50.300">
    <property type="entry name" value="P-loop containing nucleotide triphosphate hydrolases"/>
    <property type="match status" value="2"/>
</dbReference>
<dbReference type="FunFam" id="3.40.50.300:FF:001522">
    <property type="entry name" value="Probable MIS1-C1-tetrahydrofolate synthase, mitochondrial"/>
    <property type="match status" value="1"/>
</dbReference>
<evidence type="ECO:0000256" key="4">
    <source>
        <dbReference type="ARBA" id="ARBA00022563"/>
    </source>
</evidence>
<dbReference type="InterPro" id="IPR027417">
    <property type="entry name" value="P-loop_NTPase"/>
</dbReference>
<dbReference type="FunFam" id="1.10.8.770:FF:000001">
    <property type="entry name" value="Methylenetetrahydrofolate dehydrogenase (NADP+ dependent) 1 like"/>
    <property type="match status" value="1"/>
</dbReference>
<dbReference type="FunFam" id="3.10.410.10:FF:000001">
    <property type="entry name" value="Putative formate--tetrahydrofolate ligase"/>
    <property type="match status" value="1"/>
</dbReference>
<comment type="pathway">
    <text evidence="1">One-carbon metabolism; tetrahydrofolate interconversion.</text>
</comment>
<evidence type="ECO:0000256" key="9">
    <source>
        <dbReference type="ARBA" id="ARBA00022840"/>
    </source>
</evidence>
<evidence type="ECO:0000256" key="12">
    <source>
        <dbReference type="ARBA" id="ARBA00049033"/>
    </source>
</evidence>